<accession>A0ABV6ILH9</accession>
<comment type="caution">
    <text evidence="1">The sequence shown here is derived from an EMBL/GenBank/DDBJ whole genome shotgun (WGS) entry which is preliminary data.</text>
</comment>
<dbReference type="SUPFAM" id="SSF56731">
    <property type="entry name" value="DNA primase core"/>
    <property type="match status" value="1"/>
</dbReference>
<name>A0ABV6ILH9_9BURK</name>
<evidence type="ECO:0000313" key="1">
    <source>
        <dbReference type="EMBL" id="MFC0351851.1"/>
    </source>
</evidence>
<reference evidence="1 2" key="1">
    <citation type="submission" date="2024-09" db="EMBL/GenBank/DDBJ databases">
        <authorList>
            <person name="Sun Q."/>
            <person name="Mori K."/>
        </authorList>
    </citation>
    <scope>NUCLEOTIDE SEQUENCE [LARGE SCALE GENOMIC DNA]</scope>
    <source>
        <strain evidence="1 2">CCM 8677</strain>
    </source>
</reference>
<protein>
    <submittedName>
        <fullName evidence="1">Toprim domain-containing protein</fullName>
    </submittedName>
</protein>
<dbReference type="InterPro" id="IPR034154">
    <property type="entry name" value="TOPRIM_DnaG/twinkle"/>
</dbReference>
<dbReference type="EMBL" id="JBHLXJ010000033">
    <property type="protein sequence ID" value="MFC0351851.1"/>
    <property type="molecule type" value="Genomic_DNA"/>
</dbReference>
<dbReference type="Pfam" id="PF13155">
    <property type="entry name" value="Toprim_2"/>
    <property type="match status" value="1"/>
</dbReference>
<evidence type="ECO:0000313" key="2">
    <source>
        <dbReference type="Proteomes" id="UP001589844"/>
    </source>
</evidence>
<dbReference type="Gene3D" id="3.40.1360.10">
    <property type="match status" value="1"/>
</dbReference>
<organism evidence="1 2">
    <name type="scientific">Undibacterium danionis</name>
    <dbReference type="NCBI Taxonomy" id="1812100"/>
    <lineage>
        <taxon>Bacteria</taxon>
        <taxon>Pseudomonadati</taxon>
        <taxon>Pseudomonadota</taxon>
        <taxon>Betaproteobacteria</taxon>
        <taxon>Burkholderiales</taxon>
        <taxon>Oxalobacteraceae</taxon>
        <taxon>Undibacterium</taxon>
    </lineage>
</organism>
<dbReference type="CDD" id="cd01029">
    <property type="entry name" value="TOPRIM_primases"/>
    <property type="match status" value="1"/>
</dbReference>
<dbReference type="RefSeq" id="WP_390214568.1">
    <property type="nucleotide sequence ID" value="NZ_JBHLXJ010000033.1"/>
</dbReference>
<keyword evidence="2" id="KW-1185">Reference proteome</keyword>
<proteinExistence type="predicted"/>
<dbReference type="Proteomes" id="UP001589844">
    <property type="component" value="Unassembled WGS sequence"/>
</dbReference>
<gene>
    <name evidence="1" type="ORF">ACFFJH_18685</name>
</gene>
<sequence>MDSSLHKEILQRLSEFNFKKETNGILRGGECPSCGKKELFINANNPWVAKCGRLNNCGETFHVKDRYPELFDNWSERYPSTPENKNPNAAADAYLQHGRGFSPNVIQDLYTQENYYDRELKIGSATVRFNVGDGYWERIIDRPYRFGKKKANFKYGMKYYGGWWKADTMVIQETPELWLVEGIFDAIALMHHGIKAVALMSCNNYPHDALHNLALSRGGKNCKLIWALDSDPAGRTYTKKHIKRAQDEGWTCFAAQIPQKGKAKIDWNDLHQRGELNEHDIENYLYHGSLLIAKSAIEKALLMYRHHGDQTDFYLDFTNRLYWFQLNLEAYNKARQDQEKSEDAQQLSEEALRDEALRSSSSIRQIANCNPTALYFQENLVTGESWYYFRVEFPHDGAPVKNTFTSAHLSSAAEFKKRLLGIAAGAMYSGSSSQLDRIFAEQLYNIKRVDTIDYIGYSIEHGCYVLGDVAMKDGVISEVNNEDFFDIGKLSLKSLNKSVHLSINRDPDDYHKEWVDLFWKAFGVKGLAALTFWFGSLFAEQIRAKQSSYPFLEVVGEAGAGKSTLIEFLWKLFGRGGYEGFDPSKSSLAARARNFSQVSCLPVVLIESDRERLGEEKSHVKSFDWDELKTAYNGRSTRARGMATGGNETYEPPFRGSIVISQNNPVNASEAILSRIVHLYFDRTTQTAESGEAADRLKYTSVENVSGFILAATKREKAVMEVIAQKTPEYIKQLRANQNIKMPRLVETHSQMLALVDALCLVIKLSEHQQSELKKQFILMAQERQQIINNDHVLVQEFWEAFDYLDNGDMSILNHAIDPDLIAVNLNHFLQVATERRQQVPALRDLKKVLKTSSRRKFIEIKTVNSQIKNSQSPLGTPSRSVKCWVFQREK</sequence>